<keyword evidence="1" id="KW-1133">Transmembrane helix</keyword>
<dbReference type="Pfam" id="PF20712">
    <property type="entry name" value="CyanoTRADDas_TM"/>
    <property type="match status" value="1"/>
</dbReference>
<keyword evidence="4" id="KW-1185">Reference proteome</keyword>
<proteinExistence type="predicted"/>
<feature type="transmembrane region" description="Helical" evidence="1">
    <location>
        <begin position="53"/>
        <end position="72"/>
    </location>
</feature>
<feature type="domain" description="Cyanobacterial TRADD-N associated 2 transmembrane" evidence="2">
    <location>
        <begin position="16"/>
        <end position="82"/>
    </location>
</feature>
<gene>
    <name evidence="3" type="ORF">H6G81_28645</name>
</gene>
<sequence length="94" mass="10291">MNPDIKQELFIKLYQERLRQARRSFNLTLGLTATSVLAGLTGILLLFSGNITAGAITAVGGGIYGSTVISFWKHSKDANDRLGKVARELNSNYF</sequence>
<accession>A0ABR8GZ02</accession>
<dbReference type="InterPro" id="IPR048567">
    <property type="entry name" value="CyanoTRADDas_TM"/>
</dbReference>
<evidence type="ECO:0000313" key="3">
    <source>
        <dbReference type="EMBL" id="MBD2608379.1"/>
    </source>
</evidence>
<evidence type="ECO:0000313" key="4">
    <source>
        <dbReference type="Proteomes" id="UP000660380"/>
    </source>
</evidence>
<feature type="transmembrane region" description="Helical" evidence="1">
    <location>
        <begin position="25"/>
        <end position="47"/>
    </location>
</feature>
<evidence type="ECO:0000259" key="2">
    <source>
        <dbReference type="Pfam" id="PF20712"/>
    </source>
</evidence>
<reference evidence="3 4" key="1">
    <citation type="journal article" date="2020" name="ISME J.">
        <title>Comparative genomics reveals insights into cyanobacterial evolution and habitat adaptation.</title>
        <authorList>
            <person name="Chen M.Y."/>
            <person name="Teng W.K."/>
            <person name="Zhao L."/>
            <person name="Hu C.X."/>
            <person name="Zhou Y.K."/>
            <person name="Han B.P."/>
            <person name="Song L.R."/>
            <person name="Shu W.S."/>
        </authorList>
    </citation>
    <scope>NUCLEOTIDE SEQUENCE [LARGE SCALE GENOMIC DNA]</scope>
    <source>
        <strain evidence="3 4">FACHB-248</strain>
    </source>
</reference>
<protein>
    <recommendedName>
        <fullName evidence="2">Cyanobacterial TRADD-N associated 2 transmembrane domain-containing protein</fullName>
    </recommendedName>
</protein>
<keyword evidence="1" id="KW-0812">Transmembrane</keyword>
<comment type="caution">
    <text evidence="3">The sequence shown here is derived from an EMBL/GenBank/DDBJ whole genome shotgun (WGS) entry which is preliminary data.</text>
</comment>
<name>A0ABR8GZ02_9CYAN</name>
<dbReference type="EMBL" id="JACJTA010000092">
    <property type="protein sequence ID" value="MBD2608379.1"/>
    <property type="molecule type" value="Genomic_DNA"/>
</dbReference>
<evidence type="ECO:0000256" key="1">
    <source>
        <dbReference type="SAM" id="Phobius"/>
    </source>
</evidence>
<dbReference type="Proteomes" id="UP000660380">
    <property type="component" value="Unassembled WGS sequence"/>
</dbReference>
<keyword evidence="1" id="KW-0472">Membrane</keyword>
<organism evidence="3 4">
    <name type="scientific">Scytonema hofmannii FACHB-248</name>
    <dbReference type="NCBI Taxonomy" id="1842502"/>
    <lineage>
        <taxon>Bacteria</taxon>
        <taxon>Bacillati</taxon>
        <taxon>Cyanobacteriota</taxon>
        <taxon>Cyanophyceae</taxon>
        <taxon>Nostocales</taxon>
        <taxon>Scytonemataceae</taxon>
        <taxon>Scytonema</taxon>
    </lineage>
</organism>